<gene>
    <name evidence="1" type="ORF">MLD38_027800</name>
</gene>
<evidence type="ECO:0000313" key="2">
    <source>
        <dbReference type="Proteomes" id="UP001057402"/>
    </source>
</evidence>
<sequence length="282" mass="31638">MMSSSLGLGSGRDDEIRGSEVWEVRPGGMLVQSRSGGSGVTGIRDQVPPIRVRVKYGSAYHEVSINPRASFGELKKMLMEPSGLHHEEQKLIYKKRERSSRQYLDVAGVKNRSKVELVEDVASRERRSLEMLTTARREKAAKSLAEIDSKVQKLSQQVLTMRAKADEGGEVEIREVDNLTAILMTILVKLDGMIIGGDQKLMKNKQEKKVRELVETLDKLKLPANPPNDGNRRPQMTSSRKAATPVDVKNKNKIIPPPQQRQQQQTRNNPGAVTTTKWETFE</sequence>
<protein>
    <submittedName>
        <fullName evidence="1">Uncharacterized protein</fullName>
    </submittedName>
</protein>
<keyword evidence="2" id="KW-1185">Reference proteome</keyword>
<comment type="caution">
    <text evidence="1">The sequence shown here is derived from an EMBL/GenBank/DDBJ whole genome shotgun (WGS) entry which is preliminary data.</text>
</comment>
<dbReference type="EMBL" id="CM042886">
    <property type="protein sequence ID" value="KAI4343272.1"/>
    <property type="molecule type" value="Genomic_DNA"/>
</dbReference>
<dbReference type="Proteomes" id="UP001057402">
    <property type="component" value="Chromosome 7"/>
</dbReference>
<proteinExistence type="predicted"/>
<organism evidence="1 2">
    <name type="scientific">Melastoma candidum</name>
    <dbReference type="NCBI Taxonomy" id="119954"/>
    <lineage>
        <taxon>Eukaryota</taxon>
        <taxon>Viridiplantae</taxon>
        <taxon>Streptophyta</taxon>
        <taxon>Embryophyta</taxon>
        <taxon>Tracheophyta</taxon>
        <taxon>Spermatophyta</taxon>
        <taxon>Magnoliopsida</taxon>
        <taxon>eudicotyledons</taxon>
        <taxon>Gunneridae</taxon>
        <taxon>Pentapetalae</taxon>
        <taxon>rosids</taxon>
        <taxon>malvids</taxon>
        <taxon>Myrtales</taxon>
        <taxon>Melastomataceae</taxon>
        <taxon>Melastomatoideae</taxon>
        <taxon>Melastomateae</taxon>
        <taxon>Melastoma</taxon>
    </lineage>
</organism>
<accession>A0ACB9P2W3</accession>
<name>A0ACB9P2W3_9MYRT</name>
<evidence type="ECO:0000313" key="1">
    <source>
        <dbReference type="EMBL" id="KAI4343272.1"/>
    </source>
</evidence>
<reference evidence="2" key="1">
    <citation type="journal article" date="2023" name="Front. Plant Sci.">
        <title>Chromosomal-level genome assembly of Melastoma candidum provides insights into trichome evolution.</title>
        <authorList>
            <person name="Zhong Y."/>
            <person name="Wu W."/>
            <person name="Sun C."/>
            <person name="Zou P."/>
            <person name="Liu Y."/>
            <person name="Dai S."/>
            <person name="Zhou R."/>
        </authorList>
    </citation>
    <scope>NUCLEOTIDE SEQUENCE [LARGE SCALE GENOMIC DNA]</scope>
</reference>